<dbReference type="Pfam" id="PF20990">
    <property type="entry name" value="DUF2207_C"/>
    <property type="match status" value="1"/>
</dbReference>
<dbReference type="KEGG" id="pfre:RM25_0378"/>
<sequence>MRQAELIMLVFGVVVAVFSATVYTITRRRHRADQALPDVDPGLIAPTTHDQPPAGVEPGLAGALLNGRTDMRDVFVALADLAARGYLQITRLTAQGAGAPDWQMQRTQKADADLPEADRAVLAAIFTAPPVPGTDERTPRPSVRLGLLLADHSEPLSQARQALRAEGTRLGWFHRDPHDHHTTWGWVGGVLTIVGLVLAVISAIDVMATSKWSAMVGPLLVVAGGLLLASLGRLRAPRSALGNHLLDDLDAYRRHLDALRPEQVDPAGASALFKATLPWTLVFGSAEDFATTMSTMAQRSAGWGKPVRLDLAWFSVPATARPAGTRVGASTSRHDAPTPPADNPLVSFARAVQEFVDAGGKQDGRDDG</sequence>
<dbReference type="PATRIC" id="fig|66712.6.peg.400"/>
<keyword evidence="1" id="KW-0472">Membrane</keyword>
<gene>
    <name evidence="3" type="ORF">PFCIRM138_06115</name>
</gene>
<feature type="domain" description="Predicted membrane protein YciQ-like C-terminal" evidence="2">
    <location>
        <begin position="51"/>
        <end position="292"/>
    </location>
</feature>
<evidence type="ECO:0000313" key="3">
    <source>
        <dbReference type="EMBL" id="CEP27810.1"/>
    </source>
</evidence>
<dbReference type="InterPro" id="IPR048389">
    <property type="entry name" value="YciQ-like_C"/>
</dbReference>
<dbReference type="RefSeq" id="WP_013160329.1">
    <property type="nucleotide sequence ID" value="NZ_CP010341.1"/>
</dbReference>
<evidence type="ECO:0000259" key="2">
    <source>
        <dbReference type="Pfam" id="PF20990"/>
    </source>
</evidence>
<proteinExistence type="predicted"/>
<feature type="transmembrane region" description="Helical" evidence="1">
    <location>
        <begin position="212"/>
        <end position="231"/>
    </location>
</feature>
<accession>A0A068VTP2</accession>
<name>A0A068VTP2_PROFF</name>
<evidence type="ECO:0000256" key="1">
    <source>
        <dbReference type="SAM" id="Phobius"/>
    </source>
</evidence>
<organism evidence="3">
    <name type="scientific">Propionibacterium freudenreichii subsp. freudenreichii</name>
    <dbReference type="NCBI Taxonomy" id="66712"/>
    <lineage>
        <taxon>Bacteria</taxon>
        <taxon>Bacillati</taxon>
        <taxon>Actinomycetota</taxon>
        <taxon>Actinomycetes</taxon>
        <taxon>Propionibacteriales</taxon>
        <taxon>Propionibacteriaceae</taxon>
        <taxon>Propionibacterium</taxon>
    </lineage>
</organism>
<protein>
    <recommendedName>
        <fullName evidence="2">Predicted membrane protein YciQ-like C-terminal domain-containing protein</fullName>
    </recommendedName>
</protein>
<keyword evidence="1" id="KW-0812">Transmembrane</keyword>
<reference evidence="3" key="1">
    <citation type="submission" date="2014-08" db="EMBL/GenBank/DDBJ databases">
        <authorList>
            <person name="Falentin Helene"/>
        </authorList>
    </citation>
    <scope>NUCLEOTIDE SEQUENCE</scope>
</reference>
<dbReference type="AlphaFoldDB" id="A0A068VTP2"/>
<feature type="transmembrane region" description="Helical" evidence="1">
    <location>
        <begin position="6"/>
        <end position="25"/>
    </location>
</feature>
<dbReference type="EMBL" id="LM676444">
    <property type="protein sequence ID" value="CEP27810.1"/>
    <property type="molecule type" value="Genomic_DNA"/>
</dbReference>
<keyword evidence="1" id="KW-1133">Transmembrane helix</keyword>
<feature type="transmembrane region" description="Helical" evidence="1">
    <location>
        <begin position="184"/>
        <end position="206"/>
    </location>
</feature>